<name>A0AA86SMF1_9FABA</name>
<sequence length="60" mass="6836">MSRKEATDRTEALLQRHSLLAGHRDKRKLIIEQQINAMFVASSGVKEESAKVVKQRTENT</sequence>
<dbReference type="EMBL" id="OY731400">
    <property type="protein sequence ID" value="CAJ1944689.1"/>
    <property type="molecule type" value="Genomic_DNA"/>
</dbReference>
<gene>
    <name evidence="1" type="ORF">AYBTSS11_LOCUS12044</name>
</gene>
<proteinExistence type="predicted"/>
<reference evidence="1" key="1">
    <citation type="submission" date="2023-10" db="EMBL/GenBank/DDBJ databases">
        <authorList>
            <person name="Domelevo Entfellner J.-B."/>
        </authorList>
    </citation>
    <scope>NUCLEOTIDE SEQUENCE</scope>
</reference>
<evidence type="ECO:0000313" key="1">
    <source>
        <dbReference type="EMBL" id="CAJ1944689.1"/>
    </source>
</evidence>
<dbReference type="Gramene" id="rna-AYBTSS11_LOCUS12044">
    <property type="protein sequence ID" value="CAJ1944689.1"/>
    <property type="gene ID" value="gene-AYBTSS11_LOCUS12044"/>
</dbReference>
<keyword evidence="2" id="KW-1185">Reference proteome</keyword>
<protein>
    <submittedName>
        <fullName evidence="1">Uncharacterized protein</fullName>
    </submittedName>
</protein>
<dbReference type="AlphaFoldDB" id="A0AA86SMF1"/>
<accession>A0AA86SMF1</accession>
<dbReference type="Proteomes" id="UP001189624">
    <property type="component" value="Chromosome 3"/>
</dbReference>
<evidence type="ECO:0000313" key="2">
    <source>
        <dbReference type="Proteomes" id="UP001189624"/>
    </source>
</evidence>
<organism evidence="1 2">
    <name type="scientific">Sphenostylis stenocarpa</name>
    <dbReference type="NCBI Taxonomy" id="92480"/>
    <lineage>
        <taxon>Eukaryota</taxon>
        <taxon>Viridiplantae</taxon>
        <taxon>Streptophyta</taxon>
        <taxon>Embryophyta</taxon>
        <taxon>Tracheophyta</taxon>
        <taxon>Spermatophyta</taxon>
        <taxon>Magnoliopsida</taxon>
        <taxon>eudicotyledons</taxon>
        <taxon>Gunneridae</taxon>
        <taxon>Pentapetalae</taxon>
        <taxon>rosids</taxon>
        <taxon>fabids</taxon>
        <taxon>Fabales</taxon>
        <taxon>Fabaceae</taxon>
        <taxon>Papilionoideae</taxon>
        <taxon>50 kb inversion clade</taxon>
        <taxon>NPAAA clade</taxon>
        <taxon>indigoferoid/millettioid clade</taxon>
        <taxon>Phaseoleae</taxon>
        <taxon>Sphenostylis</taxon>
    </lineage>
</organism>